<keyword evidence="14" id="KW-1185">Reference proteome</keyword>
<evidence type="ECO:0000313" key="14">
    <source>
        <dbReference type="Proteomes" id="UP001251528"/>
    </source>
</evidence>
<dbReference type="InterPro" id="IPR047146">
    <property type="entry name" value="Cyt_P450_E_CYP52_fungi"/>
</dbReference>
<keyword evidence="11" id="KW-0472">Membrane</keyword>
<evidence type="ECO:0000313" key="13">
    <source>
        <dbReference type="EMBL" id="KAK2603570.1"/>
    </source>
</evidence>
<gene>
    <name evidence="13" type="ORF">QQS21_004250</name>
</gene>
<dbReference type="EMBL" id="JASWJB010000061">
    <property type="protein sequence ID" value="KAK2603570.1"/>
    <property type="molecule type" value="Genomic_DNA"/>
</dbReference>
<evidence type="ECO:0000256" key="1">
    <source>
        <dbReference type="ARBA" id="ARBA00001971"/>
    </source>
</evidence>
<proteinExistence type="inferred from homology"/>
<comment type="similarity">
    <text evidence="3">Belongs to the cytochrome P450 family.</text>
</comment>
<keyword evidence="5" id="KW-0812">Transmembrane</keyword>
<dbReference type="AlphaFoldDB" id="A0AAJ0CSP9"/>
<dbReference type="PANTHER" id="PTHR24287">
    <property type="entry name" value="P450, PUTATIVE (EUROFUNG)-RELATED"/>
    <property type="match status" value="1"/>
</dbReference>
<dbReference type="PANTHER" id="PTHR24287:SF19">
    <property type="entry name" value="CYTOCHROME P450"/>
    <property type="match status" value="1"/>
</dbReference>
<accession>A0AAJ0CSP9</accession>
<keyword evidence="4 12" id="KW-0349">Heme</keyword>
<reference evidence="13" key="1">
    <citation type="submission" date="2023-06" db="EMBL/GenBank/DDBJ databases">
        <title>Conoideocrella luteorostrata (Hypocreales: Clavicipitaceae), a potential biocontrol fungus for elongate hemlock scale in United States Christmas tree production areas.</title>
        <authorList>
            <person name="Barrett H."/>
            <person name="Lovett B."/>
            <person name="Macias A.M."/>
            <person name="Stajich J.E."/>
            <person name="Kasson M.T."/>
        </authorList>
    </citation>
    <scope>NUCLEOTIDE SEQUENCE</scope>
    <source>
        <strain evidence="13">ARSEF 14590</strain>
    </source>
</reference>
<evidence type="ECO:0000256" key="11">
    <source>
        <dbReference type="ARBA" id="ARBA00023136"/>
    </source>
</evidence>
<dbReference type="SUPFAM" id="SSF48264">
    <property type="entry name" value="Cytochrome P450"/>
    <property type="match status" value="1"/>
</dbReference>
<dbReference type="InterPro" id="IPR001128">
    <property type="entry name" value="Cyt_P450"/>
</dbReference>
<evidence type="ECO:0000256" key="6">
    <source>
        <dbReference type="ARBA" id="ARBA00022723"/>
    </source>
</evidence>
<name>A0AAJ0CSP9_9HYPO</name>
<keyword evidence="7" id="KW-1133">Transmembrane helix</keyword>
<comment type="cofactor">
    <cofactor evidence="1 12">
        <name>heme</name>
        <dbReference type="ChEBI" id="CHEBI:30413"/>
    </cofactor>
</comment>
<evidence type="ECO:0000256" key="3">
    <source>
        <dbReference type="ARBA" id="ARBA00010617"/>
    </source>
</evidence>
<dbReference type="InterPro" id="IPR036396">
    <property type="entry name" value="Cyt_P450_sf"/>
</dbReference>
<dbReference type="Gene3D" id="1.10.630.10">
    <property type="entry name" value="Cytochrome P450"/>
    <property type="match status" value="1"/>
</dbReference>
<feature type="binding site" description="axial binding residue" evidence="12">
    <location>
        <position position="396"/>
    </location>
    <ligand>
        <name>heme</name>
        <dbReference type="ChEBI" id="CHEBI:30413"/>
    </ligand>
    <ligandPart>
        <name>Fe</name>
        <dbReference type="ChEBI" id="CHEBI:18248"/>
    </ligandPart>
</feature>
<keyword evidence="9 12" id="KW-0408">Iron</keyword>
<dbReference type="InterPro" id="IPR002974">
    <property type="entry name" value="Cyt_P450_E_CYP52_ascomycetes"/>
</dbReference>
<comment type="caution">
    <text evidence="13">The sequence shown here is derived from an EMBL/GenBank/DDBJ whole genome shotgun (WGS) entry which is preliminary data.</text>
</comment>
<dbReference type="GO" id="GO:0020037">
    <property type="term" value="F:heme binding"/>
    <property type="evidence" value="ECO:0007669"/>
    <property type="project" value="InterPro"/>
</dbReference>
<evidence type="ECO:0000256" key="7">
    <source>
        <dbReference type="ARBA" id="ARBA00022989"/>
    </source>
</evidence>
<evidence type="ECO:0000256" key="4">
    <source>
        <dbReference type="ARBA" id="ARBA00022617"/>
    </source>
</evidence>
<dbReference type="PRINTS" id="PR00464">
    <property type="entry name" value="EP450II"/>
</dbReference>
<dbReference type="GO" id="GO:0016712">
    <property type="term" value="F:oxidoreductase activity, acting on paired donors, with incorporation or reduction of molecular oxygen, reduced flavin or flavoprotein as one donor, and incorporation of one atom of oxygen"/>
    <property type="evidence" value="ECO:0007669"/>
    <property type="project" value="InterPro"/>
</dbReference>
<evidence type="ECO:0000256" key="2">
    <source>
        <dbReference type="ARBA" id="ARBA00004167"/>
    </source>
</evidence>
<organism evidence="13 14">
    <name type="scientific">Conoideocrella luteorostrata</name>
    <dbReference type="NCBI Taxonomy" id="1105319"/>
    <lineage>
        <taxon>Eukaryota</taxon>
        <taxon>Fungi</taxon>
        <taxon>Dikarya</taxon>
        <taxon>Ascomycota</taxon>
        <taxon>Pezizomycotina</taxon>
        <taxon>Sordariomycetes</taxon>
        <taxon>Hypocreomycetidae</taxon>
        <taxon>Hypocreales</taxon>
        <taxon>Clavicipitaceae</taxon>
        <taxon>Conoideocrella</taxon>
    </lineage>
</organism>
<dbReference type="InterPro" id="IPR002402">
    <property type="entry name" value="Cyt_P450_E_grp-II"/>
</dbReference>
<dbReference type="GO" id="GO:0016020">
    <property type="term" value="C:membrane"/>
    <property type="evidence" value="ECO:0007669"/>
    <property type="project" value="UniProtKB-SubCell"/>
</dbReference>
<evidence type="ECO:0000256" key="9">
    <source>
        <dbReference type="ARBA" id="ARBA00023004"/>
    </source>
</evidence>
<evidence type="ECO:0008006" key="15">
    <source>
        <dbReference type="Google" id="ProtNLM"/>
    </source>
</evidence>
<dbReference type="Pfam" id="PF00067">
    <property type="entry name" value="p450"/>
    <property type="match status" value="1"/>
</dbReference>
<comment type="subcellular location">
    <subcellularLocation>
        <location evidence="2">Membrane</location>
        <topology evidence="2">Single-pass membrane protein</topology>
    </subcellularLocation>
</comment>
<dbReference type="PRINTS" id="PR01239">
    <property type="entry name" value="EP450IICYP52"/>
</dbReference>
<protein>
    <recommendedName>
        <fullName evidence="15">Cytochrome P450</fullName>
    </recommendedName>
</protein>
<dbReference type="Proteomes" id="UP001251528">
    <property type="component" value="Unassembled WGS sequence"/>
</dbReference>
<sequence length="454" mass="51240">MAGAKKGRYHRLSVDLFNRHGPTYESHLFGTRYINTRDTKNLQAFLAKNCDDYGKNATQRAAMLPLLGWGILSSDGPEWKKSRDLVKPLFKRAEVGDIDRVEKYVDKMIKLLPRDGSTVDLAPMLQKLAIDSSTEFIFGHSLNCLDDETGNADEFLQAFDQALAGAGRRGTLAAGKLMFLFKPDDKKWLENCKRVHAFVDSWIARALAEDPDSKSSATSPSQQQQQQHYILVNEMSKKIKDPVRLRSELLNIFSPSRGTTTALMSNTLFYLARAPAVWKELRRQALDLGDTPITFEVLKTLHLFRYALQEAIRLQGPSGQVHRQALRDTVLPRGGGPAGASPILVPKGTIVVGNNYPIYHDPEIWGDDVEEFRPSRFYGKVLTWEFVPFLGGPRICPAQQQVYTNGVYLLYRLVREFETLENRDPCLEYVEEMGMLCQSRNGVKVAVHRATDSE</sequence>
<dbReference type="GO" id="GO:0005506">
    <property type="term" value="F:iron ion binding"/>
    <property type="evidence" value="ECO:0007669"/>
    <property type="project" value="InterPro"/>
</dbReference>
<evidence type="ECO:0000256" key="10">
    <source>
        <dbReference type="ARBA" id="ARBA00023033"/>
    </source>
</evidence>
<evidence type="ECO:0000256" key="12">
    <source>
        <dbReference type="PIRSR" id="PIRSR602402-1"/>
    </source>
</evidence>
<evidence type="ECO:0000256" key="5">
    <source>
        <dbReference type="ARBA" id="ARBA00022692"/>
    </source>
</evidence>
<keyword evidence="8" id="KW-0560">Oxidoreductase</keyword>
<evidence type="ECO:0000256" key="8">
    <source>
        <dbReference type="ARBA" id="ARBA00023002"/>
    </source>
</evidence>
<keyword evidence="6 12" id="KW-0479">Metal-binding</keyword>
<keyword evidence="10" id="KW-0503">Monooxygenase</keyword>